<proteinExistence type="inferred from homology"/>
<keyword evidence="3" id="KW-1185">Reference proteome</keyword>
<evidence type="ECO:0000313" key="3">
    <source>
        <dbReference type="Proteomes" id="UP000262939"/>
    </source>
</evidence>
<dbReference type="OrthoDB" id="2966478at2"/>
<comment type="similarity">
    <text evidence="1">Belongs to the UPF0738 family.</text>
</comment>
<gene>
    <name evidence="2" type="ORF">D0466_09285</name>
</gene>
<evidence type="ECO:0000256" key="1">
    <source>
        <dbReference type="HAMAP-Rule" id="MF_01861"/>
    </source>
</evidence>
<reference evidence="2 3" key="1">
    <citation type="submission" date="2018-08" db="EMBL/GenBank/DDBJ databases">
        <title>Bacillus chawlae sp. nov., Bacillus glennii sp. nov., and Bacillus saganii sp. nov. Isolated from the Vehicle Assembly Building at Kennedy Space Center where the Viking Spacecraft were Assembled.</title>
        <authorList>
            <person name="Seuylemezian A."/>
            <person name="Vaishampayan P."/>
        </authorList>
    </citation>
    <scope>NUCLEOTIDE SEQUENCE [LARGE SCALE GENOMIC DNA]</scope>
    <source>
        <strain evidence="2 3">V44-8</strain>
    </source>
</reference>
<protein>
    <recommendedName>
        <fullName evidence="1">UPF0738 protein D0466_09285</fullName>
    </recommendedName>
</protein>
<dbReference type="RefSeq" id="WP_117322298.1">
    <property type="nucleotide sequence ID" value="NZ_QVTD01000004.1"/>
</dbReference>
<dbReference type="EMBL" id="QVTD01000004">
    <property type="protein sequence ID" value="RFU64115.1"/>
    <property type="molecule type" value="Genomic_DNA"/>
</dbReference>
<comment type="caution">
    <text evidence="2">The sequence shown here is derived from an EMBL/GenBank/DDBJ whole genome shotgun (WGS) entry which is preliminary data.</text>
</comment>
<evidence type="ECO:0000313" key="2">
    <source>
        <dbReference type="EMBL" id="RFU64115.1"/>
    </source>
</evidence>
<accession>A0A372LFH6</accession>
<dbReference type="AlphaFoldDB" id="A0A372LFH6"/>
<dbReference type="HAMAP" id="MF_01861">
    <property type="entry name" value="UPF0738"/>
    <property type="match status" value="1"/>
</dbReference>
<name>A0A372LFH6_9BACI</name>
<organism evidence="2 3">
    <name type="scientific">Peribacillus glennii</name>
    <dbReference type="NCBI Taxonomy" id="2303991"/>
    <lineage>
        <taxon>Bacteria</taxon>
        <taxon>Bacillati</taxon>
        <taxon>Bacillota</taxon>
        <taxon>Bacilli</taxon>
        <taxon>Bacillales</taxon>
        <taxon>Bacillaceae</taxon>
        <taxon>Peribacillus</taxon>
    </lineage>
</organism>
<sequence length="123" mass="13892">MREKLTIQETEIMNEELILKTSSGADVAGLTPKGQMLVDSDGASFIYIMENEDDYTYISLPEAVWPKLKAAMADKIPAFLSERDNKIELEGIYEELAYLIDNIQGNSNYGEEFVSRVEQVFLS</sequence>
<dbReference type="Pfam" id="PF19785">
    <property type="entry name" value="UPF0738"/>
    <property type="match status" value="1"/>
</dbReference>
<dbReference type="InterPro" id="IPR020908">
    <property type="entry name" value="UPF0738"/>
</dbReference>
<dbReference type="Proteomes" id="UP000262939">
    <property type="component" value="Unassembled WGS sequence"/>
</dbReference>